<keyword evidence="2" id="KW-1185">Reference proteome</keyword>
<sequence length="93" mass="10254">MEVMKLSRKRLALLALASLLIVASWWGVAAARWGLQVRSLQQDNLPLLYLAPQQAQSVPGVLIAHGFAGSKQLMLGYESCFSPRWLWGDAVGF</sequence>
<protein>
    <submittedName>
        <fullName evidence="1">Uncharacterized protein</fullName>
    </submittedName>
</protein>
<evidence type="ECO:0000313" key="2">
    <source>
        <dbReference type="Proteomes" id="UP000095472"/>
    </source>
</evidence>
<evidence type="ECO:0000313" key="1">
    <source>
        <dbReference type="EMBL" id="XPM64772.1"/>
    </source>
</evidence>
<gene>
    <name evidence="1" type="ORF">BH720_002040</name>
</gene>
<dbReference type="Proteomes" id="UP000095472">
    <property type="component" value="Chromosome"/>
</dbReference>
<reference evidence="1 2" key="1">
    <citation type="journal article" date="2016" name="Genome Announc.">
        <title>Draft Genome Sequence of the Thermotolerant Cyanobacterium Desertifilum sp. IPPAS B-1220.</title>
        <authorList>
            <person name="Mironov K.S."/>
            <person name="Sinetova M.A."/>
            <person name="Bolatkhan K."/>
            <person name="Zayadan B.K."/>
            <person name="Ustinova V.V."/>
            <person name="Kupriyanova E.V."/>
            <person name="Skrypnik A.N."/>
            <person name="Gogoleva N.E."/>
            <person name="Gogolev Y.V."/>
            <person name="Los D.A."/>
        </authorList>
    </citation>
    <scope>NUCLEOTIDE SEQUENCE [LARGE SCALE GENOMIC DNA]</scope>
    <source>
        <strain evidence="1 2">IPPAS B-1220</strain>
    </source>
</reference>
<accession>A0ACD5GVG8</accession>
<proteinExistence type="predicted"/>
<organism evidence="1 2">
    <name type="scientific">Desertifilum tharense IPPAS B-1220</name>
    <dbReference type="NCBI Taxonomy" id="1781255"/>
    <lineage>
        <taxon>Bacteria</taxon>
        <taxon>Bacillati</taxon>
        <taxon>Cyanobacteriota</taxon>
        <taxon>Cyanophyceae</taxon>
        <taxon>Desertifilales</taxon>
        <taxon>Desertifilaceae</taxon>
        <taxon>Desertifilum</taxon>
    </lineage>
</organism>
<dbReference type="EMBL" id="CP182909">
    <property type="protein sequence ID" value="XPM64772.1"/>
    <property type="molecule type" value="Genomic_DNA"/>
</dbReference>
<name>A0ACD5GVG8_9CYAN</name>